<dbReference type="InterPro" id="IPR050418">
    <property type="entry name" value="D-iso_2-hydroxyacid_DH_PdxB"/>
</dbReference>
<dbReference type="SUPFAM" id="SSF52283">
    <property type="entry name" value="Formate/glycerate dehydrogenase catalytic domain-like"/>
    <property type="match status" value="1"/>
</dbReference>
<dbReference type="STRING" id="92487.SAMN02745130_01347"/>
<dbReference type="FunFam" id="3.40.50.720:FF:000203">
    <property type="entry name" value="D-3-phosphoglycerate dehydrogenase (SerA)"/>
    <property type="match status" value="1"/>
</dbReference>
<reference evidence="7 8" key="1">
    <citation type="submission" date="2017-02" db="EMBL/GenBank/DDBJ databases">
        <authorList>
            <person name="Peterson S.W."/>
        </authorList>
    </citation>
    <scope>NUCLEOTIDE SEQUENCE [LARGE SCALE GENOMIC DNA]</scope>
    <source>
        <strain evidence="7 8">ATCC 49788</strain>
    </source>
</reference>
<dbReference type="InterPro" id="IPR006139">
    <property type="entry name" value="D-isomer_2_OHA_DH_cat_dom"/>
</dbReference>
<dbReference type="PANTHER" id="PTHR43761:SF1">
    <property type="entry name" value="D-ISOMER SPECIFIC 2-HYDROXYACID DEHYDROGENASE CATALYTIC DOMAIN-CONTAINING PROTEIN-RELATED"/>
    <property type="match status" value="1"/>
</dbReference>
<dbReference type="GO" id="GO:0051287">
    <property type="term" value="F:NAD binding"/>
    <property type="evidence" value="ECO:0007669"/>
    <property type="project" value="InterPro"/>
</dbReference>
<dbReference type="Proteomes" id="UP000190460">
    <property type="component" value="Unassembled WGS sequence"/>
</dbReference>
<gene>
    <name evidence="7" type="ORF">SAMN02745130_01347</name>
</gene>
<feature type="domain" description="D-isomer specific 2-hydroxyacid dehydrogenase catalytic" evidence="5">
    <location>
        <begin position="15"/>
        <end position="320"/>
    </location>
</feature>
<dbReference type="InterPro" id="IPR006140">
    <property type="entry name" value="D-isomer_DH_NAD-bd"/>
</dbReference>
<keyword evidence="8" id="KW-1185">Reference proteome</keyword>
<dbReference type="PANTHER" id="PTHR43761">
    <property type="entry name" value="D-ISOMER SPECIFIC 2-HYDROXYACID DEHYDROGENASE FAMILY PROTEIN (AFU_ORTHOLOGUE AFUA_1G13630)"/>
    <property type="match status" value="1"/>
</dbReference>
<dbReference type="SUPFAM" id="SSF51735">
    <property type="entry name" value="NAD(P)-binding Rossmann-fold domains"/>
    <property type="match status" value="1"/>
</dbReference>
<evidence type="ECO:0000259" key="6">
    <source>
        <dbReference type="Pfam" id="PF02826"/>
    </source>
</evidence>
<dbReference type="CDD" id="cd12162">
    <property type="entry name" value="2-Hacid_dh_4"/>
    <property type="match status" value="1"/>
</dbReference>
<accession>A0A1T4WA53</accession>
<dbReference type="OrthoDB" id="9805416at2"/>
<evidence type="ECO:0000256" key="3">
    <source>
        <dbReference type="ARBA" id="ARBA00023027"/>
    </source>
</evidence>
<keyword evidence="3" id="KW-0520">NAD</keyword>
<evidence type="ECO:0000256" key="1">
    <source>
        <dbReference type="ARBA" id="ARBA00005854"/>
    </source>
</evidence>
<dbReference type="Pfam" id="PF02826">
    <property type="entry name" value="2-Hacid_dh_C"/>
    <property type="match status" value="1"/>
</dbReference>
<evidence type="ECO:0000256" key="2">
    <source>
        <dbReference type="ARBA" id="ARBA00023002"/>
    </source>
</evidence>
<evidence type="ECO:0000256" key="4">
    <source>
        <dbReference type="RuleBase" id="RU003719"/>
    </source>
</evidence>
<dbReference type="EMBL" id="FUYB01000004">
    <property type="protein sequence ID" value="SKA74162.1"/>
    <property type="molecule type" value="Genomic_DNA"/>
</dbReference>
<organism evidence="7 8">
    <name type="scientific">Thiothrix eikelboomii</name>
    <dbReference type="NCBI Taxonomy" id="92487"/>
    <lineage>
        <taxon>Bacteria</taxon>
        <taxon>Pseudomonadati</taxon>
        <taxon>Pseudomonadota</taxon>
        <taxon>Gammaproteobacteria</taxon>
        <taxon>Thiotrichales</taxon>
        <taxon>Thiotrichaceae</taxon>
        <taxon>Thiothrix</taxon>
    </lineage>
</organism>
<dbReference type="Gene3D" id="3.40.50.720">
    <property type="entry name" value="NAD(P)-binding Rossmann-like Domain"/>
    <property type="match status" value="2"/>
</dbReference>
<evidence type="ECO:0000313" key="8">
    <source>
        <dbReference type="Proteomes" id="UP000190460"/>
    </source>
</evidence>
<dbReference type="AlphaFoldDB" id="A0A1T4WA53"/>
<name>A0A1T4WA53_9GAMM</name>
<comment type="similarity">
    <text evidence="1 4">Belongs to the D-isomer specific 2-hydroxyacid dehydrogenase family.</text>
</comment>
<evidence type="ECO:0000313" key="7">
    <source>
        <dbReference type="EMBL" id="SKA74162.1"/>
    </source>
</evidence>
<dbReference type="RefSeq" id="WP_078921816.1">
    <property type="nucleotide sequence ID" value="NZ_FUYB01000004.1"/>
</dbReference>
<sequence length="320" mass="34883">MPQVAFLDYASTSHNDLDLTRLRQACGQLHLWPATQADKLLAHIGEAEIVISNKVLLNADTLIALKDQLKLICVAATGTNNIDLHTAKQLGIPVCNVRHYANRSVAEHCLSLIFALARQLPAYHQAVQNQAWQHSQHFCLLDYPITEVAGKTLGIIGYGNLGQATAELAAAVGMQILVAERLDAPQVRPGRVSLNELLTRADFISLHCPLTEQTQAFINAERLQQMKPTAFLLNTARGGLICEADLLAALQTGQIAGAALDVLSLEPPTEANPLLQTTLPNLLITPHIAWASRPARQTLIDQLADIIRSFQANHLINRVN</sequence>
<dbReference type="InterPro" id="IPR036291">
    <property type="entry name" value="NAD(P)-bd_dom_sf"/>
</dbReference>
<dbReference type="Pfam" id="PF00389">
    <property type="entry name" value="2-Hacid_dh"/>
    <property type="match status" value="1"/>
</dbReference>
<feature type="domain" description="D-isomer specific 2-hydroxyacid dehydrogenase NAD-binding" evidence="6">
    <location>
        <begin position="110"/>
        <end position="289"/>
    </location>
</feature>
<evidence type="ECO:0000259" key="5">
    <source>
        <dbReference type="Pfam" id="PF00389"/>
    </source>
</evidence>
<dbReference type="InterPro" id="IPR029753">
    <property type="entry name" value="D-isomer_DH_CS"/>
</dbReference>
<dbReference type="PROSITE" id="PS00670">
    <property type="entry name" value="D_2_HYDROXYACID_DH_2"/>
    <property type="match status" value="1"/>
</dbReference>
<keyword evidence="2 4" id="KW-0560">Oxidoreductase</keyword>
<protein>
    <submittedName>
        <fullName evidence="7">Glycerate dehydrogenase</fullName>
    </submittedName>
</protein>
<proteinExistence type="inferred from homology"/>
<dbReference type="GO" id="GO:0016616">
    <property type="term" value="F:oxidoreductase activity, acting on the CH-OH group of donors, NAD or NADP as acceptor"/>
    <property type="evidence" value="ECO:0007669"/>
    <property type="project" value="InterPro"/>
</dbReference>